<evidence type="ECO:0008006" key="2">
    <source>
        <dbReference type="Google" id="ProtNLM"/>
    </source>
</evidence>
<name>T0YS28_9ZZZZ</name>
<gene>
    <name evidence="1" type="ORF">B2A_12730</name>
</gene>
<sequence length="154" mass="17000">MRIGFLGRFLPALVLAALPLTASAGVFIGVSVNVAPPPLPLYVQPPCPQPGYIWAPGYWAWGPFGYYWVPGTWVLPPQVGLLWTPGYWGWDGGAYLWHAGYWGPRVGFYGGIDYGFGYDGDGFAGGFWRGGIFFYNRAVMRVGAGFADDVYFRR</sequence>
<reference evidence="1" key="2">
    <citation type="journal article" date="2014" name="ISME J.">
        <title>Microbial stratification in low pH oxic and suboxic macroscopic growths along an acid mine drainage.</title>
        <authorList>
            <person name="Mendez-Garcia C."/>
            <person name="Mesa V."/>
            <person name="Sprenger R.R."/>
            <person name="Richter M."/>
            <person name="Diez M.S."/>
            <person name="Solano J."/>
            <person name="Bargiela R."/>
            <person name="Golyshina O.V."/>
            <person name="Manteca A."/>
            <person name="Ramos J.L."/>
            <person name="Gallego J.R."/>
            <person name="Llorente I."/>
            <person name="Martins Dos Santos V.A."/>
            <person name="Jensen O.N."/>
            <person name="Pelaez A.I."/>
            <person name="Sanchez J."/>
            <person name="Ferrer M."/>
        </authorList>
    </citation>
    <scope>NUCLEOTIDE SEQUENCE</scope>
</reference>
<feature type="non-terminal residue" evidence="1">
    <location>
        <position position="154"/>
    </location>
</feature>
<dbReference type="InterPro" id="IPR024447">
    <property type="entry name" value="YXWGXW_rpt"/>
</dbReference>
<dbReference type="Pfam" id="PF12779">
    <property type="entry name" value="WXXGXW"/>
    <property type="match status" value="2"/>
</dbReference>
<evidence type="ECO:0000313" key="1">
    <source>
        <dbReference type="EMBL" id="EQD34617.1"/>
    </source>
</evidence>
<protein>
    <recommendedName>
        <fullName evidence="2">YXWGXW repeat-containing protein</fullName>
    </recommendedName>
</protein>
<reference evidence="1" key="1">
    <citation type="submission" date="2013-08" db="EMBL/GenBank/DDBJ databases">
        <authorList>
            <person name="Mendez C."/>
            <person name="Richter M."/>
            <person name="Ferrer M."/>
            <person name="Sanchez J."/>
        </authorList>
    </citation>
    <scope>NUCLEOTIDE SEQUENCE</scope>
</reference>
<dbReference type="AlphaFoldDB" id="T0YS28"/>
<accession>T0YS28</accession>
<proteinExistence type="predicted"/>
<comment type="caution">
    <text evidence="1">The sequence shown here is derived from an EMBL/GenBank/DDBJ whole genome shotgun (WGS) entry which is preliminary data.</text>
</comment>
<dbReference type="EMBL" id="AUZZ01009179">
    <property type="protein sequence ID" value="EQD34617.1"/>
    <property type="molecule type" value="Genomic_DNA"/>
</dbReference>
<organism evidence="1">
    <name type="scientific">mine drainage metagenome</name>
    <dbReference type="NCBI Taxonomy" id="410659"/>
    <lineage>
        <taxon>unclassified sequences</taxon>
        <taxon>metagenomes</taxon>
        <taxon>ecological metagenomes</taxon>
    </lineage>
</organism>